<evidence type="ECO:0000256" key="3">
    <source>
        <dbReference type="ARBA" id="ARBA00038502"/>
    </source>
</evidence>
<dbReference type="STRING" id="317010.RU96_GL001897"/>
<dbReference type="PROSITE" id="PS51186">
    <property type="entry name" value="GNAT"/>
    <property type="match status" value="1"/>
</dbReference>
<dbReference type="PANTHER" id="PTHR43792:SF8">
    <property type="entry name" value="[RIBOSOMAL PROTEIN US5]-ALANINE N-ACETYLTRANSFERASE"/>
    <property type="match status" value="1"/>
</dbReference>
<dbReference type="Proteomes" id="UP000182835">
    <property type="component" value="Unassembled WGS sequence"/>
</dbReference>
<keyword evidence="2" id="KW-0012">Acyltransferase</keyword>
<organism evidence="5 6">
    <name type="scientific">Enterococcus canintestini</name>
    <dbReference type="NCBI Taxonomy" id="317010"/>
    <lineage>
        <taxon>Bacteria</taxon>
        <taxon>Bacillati</taxon>
        <taxon>Bacillota</taxon>
        <taxon>Bacilli</taxon>
        <taxon>Lactobacillales</taxon>
        <taxon>Enterococcaceae</taxon>
        <taxon>Enterococcus</taxon>
    </lineage>
</organism>
<keyword evidence="1" id="KW-0808">Transferase</keyword>
<dbReference type="Pfam" id="PF13302">
    <property type="entry name" value="Acetyltransf_3"/>
    <property type="match status" value="1"/>
</dbReference>
<evidence type="ECO:0000313" key="5">
    <source>
        <dbReference type="EMBL" id="OJG15920.1"/>
    </source>
</evidence>
<dbReference type="InterPro" id="IPR051531">
    <property type="entry name" value="N-acetyltransferase"/>
</dbReference>
<dbReference type="Gene3D" id="3.40.630.30">
    <property type="match status" value="1"/>
</dbReference>
<dbReference type="GO" id="GO:0008999">
    <property type="term" value="F:protein-N-terminal-alanine acetyltransferase activity"/>
    <property type="evidence" value="ECO:0007669"/>
    <property type="project" value="TreeGrafter"/>
</dbReference>
<reference evidence="5 6" key="1">
    <citation type="submission" date="2014-12" db="EMBL/GenBank/DDBJ databases">
        <title>Draft genome sequences of 29 type strains of Enterococci.</title>
        <authorList>
            <person name="Zhong Z."/>
            <person name="Sun Z."/>
            <person name="Liu W."/>
            <person name="Zhang W."/>
            <person name="Zhang H."/>
        </authorList>
    </citation>
    <scope>NUCLEOTIDE SEQUENCE [LARGE SCALE GENOMIC DNA]</scope>
    <source>
        <strain evidence="5 6">DSM 21207</strain>
    </source>
</reference>
<dbReference type="AlphaFoldDB" id="A0A1L8R829"/>
<dbReference type="PANTHER" id="PTHR43792">
    <property type="entry name" value="GNAT FAMILY, PUTATIVE (AFU_ORTHOLOGUE AFUA_3G00765)-RELATED-RELATED"/>
    <property type="match status" value="1"/>
</dbReference>
<feature type="domain" description="N-acetyltransferase" evidence="4">
    <location>
        <begin position="22"/>
        <end position="183"/>
    </location>
</feature>
<dbReference type="OrthoDB" id="9798081at2"/>
<dbReference type="GO" id="GO:0005737">
    <property type="term" value="C:cytoplasm"/>
    <property type="evidence" value="ECO:0007669"/>
    <property type="project" value="TreeGrafter"/>
</dbReference>
<sequence length="189" mass="21731">MEEMVNIPLTFAENTILETTRLRLRPVQISDAQDMYEYASDEETTRFVFLQHRSLEDSKFAIANYFMAEPLGKYAIEEKKSGKMIGTIDLRVESNYGRGELGYTLNKAYWGQGLMPEAAFALLVLGFDQMKLVSIGAYHNLENGKSGRVMEKIGMKKITEIKSSRLWKGQLIDEAFYMITASDWQRRIM</sequence>
<dbReference type="EMBL" id="JXKG01000004">
    <property type="protein sequence ID" value="OJG15920.1"/>
    <property type="molecule type" value="Genomic_DNA"/>
</dbReference>
<evidence type="ECO:0000259" key="4">
    <source>
        <dbReference type="PROSITE" id="PS51186"/>
    </source>
</evidence>
<evidence type="ECO:0000313" key="6">
    <source>
        <dbReference type="Proteomes" id="UP000182835"/>
    </source>
</evidence>
<comment type="similarity">
    <text evidence="3">Belongs to the acetyltransferase family. RimJ subfamily.</text>
</comment>
<dbReference type="SUPFAM" id="SSF55729">
    <property type="entry name" value="Acyl-CoA N-acyltransferases (Nat)"/>
    <property type="match status" value="1"/>
</dbReference>
<dbReference type="InterPro" id="IPR016181">
    <property type="entry name" value="Acyl_CoA_acyltransferase"/>
</dbReference>
<gene>
    <name evidence="5" type="ORF">RU96_GL001897</name>
</gene>
<accession>A0A1L8R829</accession>
<evidence type="ECO:0000256" key="1">
    <source>
        <dbReference type="ARBA" id="ARBA00022679"/>
    </source>
</evidence>
<comment type="caution">
    <text evidence="5">The sequence shown here is derived from an EMBL/GenBank/DDBJ whole genome shotgun (WGS) entry which is preliminary data.</text>
</comment>
<protein>
    <recommendedName>
        <fullName evidence="4">N-acetyltransferase domain-containing protein</fullName>
    </recommendedName>
</protein>
<dbReference type="InterPro" id="IPR000182">
    <property type="entry name" value="GNAT_dom"/>
</dbReference>
<name>A0A1L8R829_9ENTE</name>
<dbReference type="RefSeq" id="WP_071864280.1">
    <property type="nucleotide sequence ID" value="NZ_JBHLVQ010000013.1"/>
</dbReference>
<proteinExistence type="inferred from homology"/>
<evidence type="ECO:0000256" key="2">
    <source>
        <dbReference type="ARBA" id="ARBA00023315"/>
    </source>
</evidence>